<gene>
    <name evidence="2" type="ORF">LHA_1737</name>
</gene>
<dbReference type="PATRIC" id="fig|449.7.peg.3352"/>
<dbReference type="AlphaFoldDB" id="A0A0A8UTD2"/>
<keyword evidence="3" id="KW-1185">Reference proteome</keyword>
<organism evidence="2 3">
    <name type="scientific">Legionella hackeliae</name>
    <dbReference type="NCBI Taxonomy" id="449"/>
    <lineage>
        <taxon>Bacteria</taxon>
        <taxon>Pseudomonadati</taxon>
        <taxon>Pseudomonadota</taxon>
        <taxon>Gammaproteobacteria</taxon>
        <taxon>Legionellales</taxon>
        <taxon>Legionellaceae</taxon>
        <taxon>Legionella</taxon>
    </lineage>
</organism>
<feature type="region of interest" description="Disordered" evidence="1">
    <location>
        <begin position="1"/>
        <end position="39"/>
    </location>
</feature>
<reference evidence="3" key="1">
    <citation type="submission" date="2014-09" db="EMBL/GenBank/DDBJ databases">
        <authorList>
            <person name="Gomez-Valero L."/>
        </authorList>
    </citation>
    <scope>NUCLEOTIDE SEQUENCE [LARGE SCALE GENOMIC DNA]</scope>
    <source>
        <strain evidence="3">ATCC35250</strain>
    </source>
</reference>
<sequence>MKKSNDATKESKKNKKISKENLKKTSGGNRREPRELPGVILPNDDLITRLRNLTRNK</sequence>
<accession>A0A0A8UTD2</accession>
<evidence type="ECO:0000256" key="1">
    <source>
        <dbReference type="SAM" id="MobiDB-lite"/>
    </source>
</evidence>
<dbReference type="HOGENOM" id="CLU_2991155_0_0_6"/>
<dbReference type="KEGG" id="lha:LHA_1737"/>
<dbReference type="Proteomes" id="UP000032803">
    <property type="component" value="Chromosome I"/>
</dbReference>
<evidence type="ECO:0000313" key="3">
    <source>
        <dbReference type="Proteomes" id="UP000032803"/>
    </source>
</evidence>
<dbReference type="EMBL" id="LN681225">
    <property type="protein sequence ID" value="CEK10776.1"/>
    <property type="molecule type" value="Genomic_DNA"/>
</dbReference>
<name>A0A0A8UTD2_LEGHA</name>
<evidence type="ECO:0000313" key="2">
    <source>
        <dbReference type="EMBL" id="CEK10776.1"/>
    </source>
</evidence>
<protein>
    <submittedName>
        <fullName evidence="2">Uncharacterized protein</fullName>
    </submittedName>
</protein>
<proteinExistence type="predicted"/>
<feature type="compositionally biased region" description="Basic and acidic residues" evidence="1">
    <location>
        <begin position="1"/>
        <end position="35"/>
    </location>
</feature>
<dbReference type="RefSeq" id="WP_156413580.1">
    <property type="nucleotide sequence ID" value="NZ_LN681225.1"/>
</dbReference>